<dbReference type="GO" id="GO:0016987">
    <property type="term" value="F:sigma factor activity"/>
    <property type="evidence" value="ECO:0007669"/>
    <property type="project" value="InterPro"/>
</dbReference>
<dbReference type="InterPro" id="IPR013324">
    <property type="entry name" value="RNA_pol_sigma_r3/r4-like"/>
</dbReference>
<dbReference type="AlphaFoldDB" id="A0AB74QD91"/>
<evidence type="ECO:0000259" key="1">
    <source>
        <dbReference type="Pfam" id="PF08281"/>
    </source>
</evidence>
<reference evidence="2 3" key="1">
    <citation type="submission" date="2019-02" db="EMBL/GenBank/DDBJ databases">
        <authorList>
            <consortium name="Pathogen Informatics"/>
        </authorList>
    </citation>
    <scope>NUCLEOTIDE SEQUENCE [LARGE SCALE GENOMIC DNA]</scope>
    <source>
        <strain evidence="3">clo34</strain>
    </source>
</reference>
<gene>
    <name evidence="2" type="ORF">SAMEA1402399_02715</name>
</gene>
<dbReference type="SUPFAM" id="SSF88659">
    <property type="entry name" value="Sigma3 and sigma4 domains of RNA polymerase sigma factors"/>
    <property type="match status" value="1"/>
</dbReference>
<dbReference type="InterPro" id="IPR013249">
    <property type="entry name" value="RNA_pol_sigma70_r4_t2"/>
</dbReference>
<proteinExistence type="predicted"/>
<dbReference type="InterPro" id="IPR036388">
    <property type="entry name" value="WH-like_DNA-bd_sf"/>
</dbReference>
<comment type="caution">
    <text evidence="2">The sequence shown here is derived from an EMBL/GenBank/DDBJ whole genome shotgun (WGS) entry which is preliminary data.</text>
</comment>
<dbReference type="Pfam" id="PF08281">
    <property type="entry name" value="Sigma70_r4_2"/>
    <property type="match status" value="1"/>
</dbReference>
<accession>A0AB74QD91</accession>
<dbReference type="GO" id="GO:0003677">
    <property type="term" value="F:DNA binding"/>
    <property type="evidence" value="ECO:0007669"/>
    <property type="project" value="InterPro"/>
</dbReference>
<sequence>MKNQSLAPSFYATRPELFRRGSSAIAADCRGYLQRFRASVFVGPLVYEKIIKFGTGGPDNSFFQPVRFGPSWPDVRPRCRSPPPPFRFAQTQIETEDRQMEVTIKINGQALSVEVSVEVYECLDRADHKEENLAHEKRRHWDIREFDEYIVATEGRPPHQETPEEYVCRKETRDELLSVLESCTEAQRRRFLLYALDGLTYEQIARLDGCSKVSVYESIAAVRKKYQKLFKDHPNETRFSG</sequence>
<evidence type="ECO:0000313" key="3">
    <source>
        <dbReference type="Proteomes" id="UP000411588"/>
    </source>
</evidence>
<dbReference type="Proteomes" id="UP000411588">
    <property type="component" value="Unassembled WGS sequence"/>
</dbReference>
<organism evidence="2 3">
    <name type="scientific">Clostridioides difficile</name>
    <name type="common">Peptoclostridium difficile</name>
    <dbReference type="NCBI Taxonomy" id="1496"/>
    <lineage>
        <taxon>Bacteria</taxon>
        <taxon>Bacillati</taxon>
        <taxon>Bacillota</taxon>
        <taxon>Clostridia</taxon>
        <taxon>Peptostreptococcales</taxon>
        <taxon>Peptostreptococcaceae</taxon>
        <taxon>Clostridioides</taxon>
    </lineage>
</organism>
<dbReference type="Gene3D" id="1.10.10.10">
    <property type="entry name" value="Winged helix-like DNA-binding domain superfamily/Winged helix DNA-binding domain"/>
    <property type="match status" value="1"/>
</dbReference>
<feature type="domain" description="RNA polymerase sigma factor 70 region 4 type 2" evidence="1">
    <location>
        <begin position="174"/>
        <end position="225"/>
    </location>
</feature>
<dbReference type="EMBL" id="CAADAN010000010">
    <property type="protein sequence ID" value="VFD33656.1"/>
    <property type="molecule type" value="Genomic_DNA"/>
</dbReference>
<evidence type="ECO:0000313" key="2">
    <source>
        <dbReference type="EMBL" id="VFD33656.1"/>
    </source>
</evidence>
<dbReference type="GO" id="GO:0006352">
    <property type="term" value="P:DNA-templated transcription initiation"/>
    <property type="evidence" value="ECO:0007669"/>
    <property type="project" value="InterPro"/>
</dbReference>
<protein>
    <submittedName>
        <fullName evidence="2">RNA polymerase, sigma-24 subunit, ecf subfamily (Ecf subfamily RNA polymerase sigma-70 factor)</fullName>
    </submittedName>
</protein>
<name>A0AB74QD91_CLODI</name>